<dbReference type="EMBL" id="AUSU01008692">
    <property type="protein sequence ID" value="EPS59035.1"/>
    <property type="molecule type" value="Genomic_DNA"/>
</dbReference>
<reference evidence="4 5" key="1">
    <citation type="journal article" date="2013" name="BMC Genomics">
        <title>The miniature genome of a carnivorous plant Genlisea aurea contains a low number of genes and short non-coding sequences.</title>
        <authorList>
            <person name="Leushkin E.V."/>
            <person name="Sutormin R.A."/>
            <person name="Nabieva E.R."/>
            <person name="Penin A.A."/>
            <person name="Kondrashov A.S."/>
            <person name="Logacheva M.D."/>
        </authorList>
    </citation>
    <scope>NUCLEOTIDE SEQUENCE [LARGE SCALE GENOMIC DNA]</scope>
</reference>
<dbReference type="InterPro" id="IPR001236">
    <property type="entry name" value="Lactate/malate_DH_N"/>
</dbReference>
<organism evidence="4 5">
    <name type="scientific">Genlisea aurea</name>
    <dbReference type="NCBI Taxonomy" id="192259"/>
    <lineage>
        <taxon>Eukaryota</taxon>
        <taxon>Viridiplantae</taxon>
        <taxon>Streptophyta</taxon>
        <taxon>Embryophyta</taxon>
        <taxon>Tracheophyta</taxon>
        <taxon>Spermatophyta</taxon>
        <taxon>Magnoliopsida</taxon>
        <taxon>eudicotyledons</taxon>
        <taxon>Gunneridae</taxon>
        <taxon>Pentapetalae</taxon>
        <taxon>asterids</taxon>
        <taxon>lamiids</taxon>
        <taxon>Lamiales</taxon>
        <taxon>Lentibulariaceae</taxon>
        <taxon>Genlisea</taxon>
    </lineage>
</organism>
<feature type="domain" description="Lactate/malate dehydrogenase N-terminal" evidence="3">
    <location>
        <begin position="5"/>
        <end position="144"/>
    </location>
</feature>
<evidence type="ECO:0000256" key="2">
    <source>
        <dbReference type="ARBA" id="ARBA00023027"/>
    </source>
</evidence>
<dbReference type="AlphaFoldDB" id="S8BWQ5"/>
<dbReference type="GO" id="GO:0006089">
    <property type="term" value="P:lactate metabolic process"/>
    <property type="evidence" value="ECO:0007669"/>
    <property type="project" value="TreeGrafter"/>
</dbReference>
<proteinExistence type="predicted"/>
<gene>
    <name evidence="4" type="ORF">M569_15777</name>
</gene>
<keyword evidence="2" id="KW-0520">NAD</keyword>
<dbReference type="InterPro" id="IPR001557">
    <property type="entry name" value="L-lactate/malate_DH"/>
</dbReference>
<evidence type="ECO:0000313" key="4">
    <source>
        <dbReference type="EMBL" id="EPS59035.1"/>
    </source>
</evidence>
<dbReference type="OrthoDB" id="1109846at2759"/>
<dbReference type="SUPFAM" id="SSF51735">
    <property type="entry name" value="NAD(P)-binding Rossmann-fold domains"/>
    <property type="match status" value="1"/>
</dbReference>
<dbReference type="InterPro" id="IPR036291">
    <property type="entry name" value="NAD(P)-bd_dom_sf"/>
</dbReference>
<feature type="non-terminal residue" evidence="4">
    <location>
        <position position="1"/>
    </location>
</feature>
<sequence length="170" mass="18367">NRRSTKVTVVGAGNVGMAVVQGLLVQKLADEIVIFDLNSDRLKGEMMDAHYAGAYLPLGKIHFSDKYSATANSDLCIVATGIVKKDGESRYDLLSRNIAKFKKLVPAIVDYSPNCVILVVSNPVDQMTYVAWKLSGLSAGRVFGAGTNLDSSTYQFLIGGHFNVSPHDVK</sequence>
<dbReference type="Pfam" id="PF00056">
    <property type="entry name" value="Ldh_1_N"/>
    <property type="match status" value="1"/>
</dbReference>
<accession>S8BWQ5</accession>
<name>S8BWQ5_9LAMI</name>
<dbReference type="GO" id="GO:0004459">
    <property type="term" value="F:L-lactate dehydrogenase (NAD+) activity"/>
    <property type="evidence" value="ECO:0007669"/>
    <property type="project" value="TreeGrafter"/>
</dbReference>
<comment type="caution">
    <text evidence="4">The sequence shown here is derived from an EMBL/GenBank/DDBJ whole genome shotgun (WGS) entry which is preliminary data.</text>
</comment>
<dbReference type="PRINTS" id="PR00086">
    <property type="entry name" value="LLDHDRGNASE"/>
</dbReference>
<evidence type="ECO:0000256" key="1">
    <source>
        <dbReference type="ARBA" id="ARBA00023002"/>
    </source>
</evidence>
<protein>
    <submittedName>
        <fullName evidence="4">L-lactate dehydrogenase</fullName>
    </submittedName>
</protein>
<evidence type="ECO:0000259" key="3">
    <source>
        <dbReference type="Pfam" id="PF00056"/>
    </source>
</evidence>
<dbReference type="PANTHER" id="PTHR43128">
    <property type="entry name" value="L-2-HYDROXYCARBOXYLATE DEHYDROGENASE (NAD(P)(+))"/>
    <property type="match status" value="1"/>
</dbReference>
<dbReference type="PANTHER" id="PTHR43128:SF16">
    <property type="entry name" value="L-LACTATE DEHYDROGENASE"/>
    <property type="match status" value="1"/>
</dbReference>
<keyword evidence="1" id="KW-0560">Oxidoreductase</keyword>
<keyword evidence="5" id="KW-1185">Reference proteome</keyword>
<dbReference type="Gene3D" id="3.40.50.720">
    <property type="entry name" value="NAD(P)-binding Rossmann-like Domain"/>
    <property type="match status" value="1"/>
</dbReference>
<evidence type="ECO:0000313" key="5">
    <source>
        <dbReference type="Proteomes" id="UP000015453"/>
    </source>
</evidence>
<dbReference type="Proteomes" id="UP000015453">
    <property type="component" value="Unassembled WGS sequence"/>
</dbReference>
<feature type="non-terminal residue" evidence="4">
    <location>
        <position position="170"/>
    </location>
</feature>